<evidence type="ECO:0000313" key="4">
    <source>
        <dbReference type="Proteomes" id="UP000315577"/>
    </source>
</evidence>
<dbReference type="EMBL" id="SMAH01000004">
    <property type="protein sequence ID" value="TCS98728.1"/>
    <property type="molecule type" value="Genomic_DNA"/>
</dbReference>
<reference evidence="1 3" key="1">
    <citation type="submission" date="2019-03" db="EMBL/GenBank/DDBJ databases">
        <title>Genomic Encyclopedia of Type Strains, Phase IV (KMG-IV): sequencing the most valuable type-strain genomes for metagenomic binning, comparative biology and taxonomic classification.</title>
        <authorList>
            <person name="Goeker M."/>
        </authorList>
    </citation>
    <scope>NUCLEOTIDE SEQUENCE [LARGE SCALE GENOMIC DNA]</scope>
    <source>
        <strain evidence="1 3">DSM 12034</strain>
    </source>
</reference>
<protein>
    <submittedName>
        <fullName evidence="1">Uncharacterized protein</fullName>
    </submittedName>
</protein>
<sequence>MCWRWPVSHDLKSLLLEKVNALIGEIAGSNGSHTDLLQALVQFVNLRDRVPGIRKWIVCKSDHLRKQSLNANISAGLEKLVSAAEAGEDLRPWLHDAIFADKQDALFNDWGIQHYHLGVEFEIVKNGRPRIRRTGDVLFATHREDTGHFYLIGIFDHKNFSNKQLLEIVNANWPELIDHAKIRSLIEISHSPTSSEIHLLRKNQVNSAAEIDGKFFVGPGGGYTTSGQSTKAVMKALYVTRLLYSLQKEVDSKQLEVRFVVQDRSVFLVDETNNRHRLVL</sequence>
<gene>
    <name evidence="1" type="ORF">EDC36_104152</name>
    <name evidence="2" type="ORF">Tigna_01976</name>
</gene>
<accession>A0A4R3LGV3</accession>
<dbReference type="Proteomes" id="UP000295536">
    <property type="component" value="Unassembled WGS sequence"/>
</dbReference>
<evidence type="ECO:0000313" key="1">
    <source>
        <dbReference type="EMBL" id="TCS98728.1"/>
    </source>
</evidence>
<reference evidence="2 4" key="2">
    <citation type="submission" date="2019-07" db="EMBL/GenBank/DDBJ databases">
        <title>Tepidimonas ignava SPS-1037 draft genome.</title>
        <authorList>
            <person name="Da Costa M.S."/>
            <person name="Froufe H.J.C."/>
            <person name="Egas C."/>
            <person name="Albuquerque L."/>
        </authorList>
    </citation>
    <scope>NUCLEOTIDE SEQUENCE [LARGE SCALE GENOMIC DNA]</scope>
    <source>
        <strain evidence="2 4">SPS-1037</strain>
    </source>
</reference>
<name>A0A4R3LGV3_9BURK</name>
<dbReference type="Proteomes" id="UP000315577">
    <property type="component" value="Unassembled WGS sequence"/>
</dbReference>
<evidence type="ECO:0000313" key="2">
    <source>
        <dbReference type="EMBL" id="TSE20345.1"/>
    </source>
</evidence>
<dbReference type="AlphaFoldDB" id="A0A4R3LGV3"/>
<evidence type="ECO:0000313" key="3">
    <source>
        <dbReference type="Proteomes" id="UP000295536"/>
    </source>
</evidence>
<proteinExistence type="predicted"/>
<keyword evidence="4" id="KW-1185">Reference proteome</keyword>
<dbReference type="EMBL" id="VJNC01000013">
    <property type="protein sequence ID" value="TSE20345.1"/>
    <property type="molecule type" value="Genomic_DNA"/>
</dbReference>
<comment type="caution">
    <text evidence="1">The sequence shown here is derived from an EMBL/GenBank/DDBJ whole genome shotgun (WGS) entry which is preliminary data.</text>
</comment>
<organism evidence="1 3">
    <name type="scientific">Tepidimonas ignava</name>
    <dbReference type="NCBI Taxonomy" id="114249"/>
    <lineage>
        <taxon>Bacteria</taxon>
        <taxon>Pseudomonadati</taxon>
        <taxon>Pseudomonadota</taxon>
        <taxon>Betaproteobacteria</taxon>
        <taxon>Burkholderiales</taxon>
        <taxon>Tepidimonas</taxon>
    </lineage>
</organism>